<evidence type="ECO:0000259" key="11">
    <source>
        <dbReference type="Pfam" id="PF07727"/>
    </source>
</evidence>
<evidence type="ECO:0000256" key="5">
    <source>
        <dbReference type="ARBA" id="ARBA00022842"/>
    </source>
</evidence>
<keyword evidence="9" id="KW-0233">DNA recombination</keyword>
<evidence type="ECO:0000256" key="1">
    <source>
        <dbReference type="ARBA" id="ARBA00022722"/>
    </source>
</evidence>
<keyword evidence="8" id="KW-0239">DNA-directed DNA polymerase</keyword>
<keyword evidence="8" id="KW-0548">Nucleotidyltransferase</keyword>
<evidence type="ECO:0000256" key="3">
    <source>
        <dbReference type="ARBA" id="ARBA00022759"/>
    </source>
</evidence>
<keyword evidence="5" id="KW-0460">Magnesium</keyword>
<dbReference type="InterPro" id="IPR013103">
    <property type="entry name" value="RVT_2"/>
</dbReference>
<protein>
    <recommendedName>
        <fullName evidence="11">Reverse transcriptase Ty1/copia-type domain-containing protein</fullName>
    </recommendedName>
</protein>
<evidence type="ECO:0000256" key="10">
    <source>
        <dbReference type="ARBA" id="ARBA00023268"/>
    </source>
</evidence>
<name>A0A176VWU4_MARPO</name>
<dbReference type="GO" id="GO:0016787">
    <property type="term" value="F:hydrolase activity"/>
    <property type="evidence" value="ECO:0007669"/>
    <property type="project" value="UniProtKB-KW"/>
</dbReference>
<keyword evidence="8" id="KW-0808">Transferase</keyword>
<dbReference type="EMBL" id="LVLJ01002341">
    <property type="protein sequence ID" value="OAE25288.1"/>
    <property type="molecule type" value="Genomic_DNA"/>
</dbReference>
<keyword evidence="10" id="KW-0511">Multifunctional enzyme</keyword>
<keyword evidence="4" id="KW-0378">Hydrolase</keyword>
<keyword evidence="2" id="KW-0479">Metal-binding</keyword>
<gene>
    <name evidence="12" type="ORF">AXG93_4620s1010</name>
</gene>
<evidence type="ECO:0000256" key="4">
    <source>
        <dbReference type="ARBA" id="ARBA00022801"/>
    </source>
</evidence>
<reference evidence="12" key="1">
    <citation type="submission" date="2016-03" db="EMBL/GenBank/DDBJ databases">
        <title>Mechanisms controlling the formation of the plant cell surface in tip-growing cells are functionally conserved among land plants.</title>
        <authorList>
            <person name="Honkanen S."/>
            <person name="Jones V.A."/>
            <person name="Morieri G."/>
            <person name="Champion C."/>
            <person name="Hetherington A.J."/>
            <person name="Kelly S."/>
            <person name="Saint-Marcoux D."/>
            <person name="Proust H."/>
            <person name="Prescott H."/>
            <person name="Dolan L."/>
        </authorList>
    </citation>
    <scope>NUCLEOTIDE SEQUENCE [LARGE SCALE GENOMIC DNA]</scope>
    <source>
        <tissue evidence="12">Whole gametophyte</tissue>
    </source>
</reference>
<dbReference type="GO" id="GO:0015074">
    <property type="term" value="P:DNA integration"/>
    <property type="evidence" value="ECO:0007669"/>
    <property type="project" value="UniProtKB-KW"/>
</dbReference>
<comment type="caution">
    <text evidence="12">The sequence shown here is derived from an EMBL/GenBank/DDBJ whole genome shotgun (WGS) entry which is preliminary data.</text>
</comment>
<dbReference type="GO" id="GO:0003964">
    <property type="term" value="F:RNA-directed DNA polymerase activity"/>
    <property type="evidence" value="ECO:0007669"/>
    <property type="project" value="UniProtKB-KW"/>
</dbReference>
<accession>A0A176VWU4</accession>
<dbReference type="AlphaFoldDB" id="A0A176VWU4"/>
<evidence type="ECO:0000256" key="7">
    <source>
        <dbReference type="ARBA" id="ARBA00022918"/>
    </source>
</evidence>
<keyword evidence="1" id="KW-0540">Nuclease</keyword>
<evidence type="ECO:0000313" key="12">
    <source>
        <dbReference type="EMBL" id="OAE25288.1"/>
    </source>
</evidence>
<dbReference type="GO" id="GO:0046872">
    <property type="term" value="F:metal ion binding"/>
    <property type="evidence" value="ECO:0007669"/>
    <property type="project" value="UniProtKB-KW"/>
</dbReference>
<dbReference type="GO" id="GO:0006310">
    <property type="term" value="P:DNA recombination"/>
    <property type="evidence" value="ECO:0007669"/>
    <property type="project" value="UniProtKB-KW"/>
</dbReference>
<evidence type="ECO:0000256" key="9">
    <source>
        <dbReference type="ARBA" id="ARBA00023172"/>
    </source>
</evidence>
<proteinExistence type="predicted"/>
<keyword evidence="7" id="KW-0695">RNA-directed DNA polymerase</keyword>
<evidence type="ECO:0000313" key="13">
    <source>
        <dbReference type="Proteomes" id="UP000077202"/>
    </source>
</evidence>
<dbReference type="PANTHER" id="PTHR42648:SF11">
    <property type="entry name" value="TRANSPOSON TY4-P GAG-POL POLYPROTEIN"/>
    <property type="match status" value="1"/>
</dbReference>
<dbReference type="GO" id="GO:0004519">
    <property type="term" value="F:endonuclease activity"/>
    <property type="evidence" value="ECO:0007669"/>
    <property type="project" value="UniProtKB-KW"/>
</dbReference>
<dbReference type="PANTHER" id="PTHR42648">
    <property type="entry name" value="TRANSPOSASE, PUTATIVE-RELATED"/>
    <property type="match status" value="1"/>
</dbReference>
<keyword evidence="13" id="KW-1185">Reference proteome</keyword>
<evidence type="ECO:0000256" key="8">
    <source>
        <dbReference type="ARBA" id="ARBA00022932"/>
    </source>
</evidence>
<organism evidence="12 13">
    <name type="scientific">Marchantia polymorpha subsp. ruderalis</name>
    <dbReference type="NCBI Taxonomy" id="1480154"/>
    <lineage>
        <taxon>Eukaryota</taxon>
        <taxon>Viridiplantae</taxon>
        <taxon>Streptophyta</taxon>
        <taxon>Embryophyta</taxon>
        <taxon>Marchantiophyta</taxon>
        <taxon>Marchantiopsida</taxon>
        <taxon>Marchantiidae</taxon>
        <taxon>Marchantiales</taxon>
        <taxon>Marchantiaceae</taxon>
        <taxon>Marchantia</taxon>
    </lineage>
</organism>
<sequence length="345" mass="39430">MSGHHMSAKRFVKGLPYLPSSREHKCITCVLSKQHRIHKSKKPAKQSTRPLELIHTDVCGPAVAGIEFKYMLIFIDDYSRCWDPHNKRVVVSANVTVFETVAGDFQSDKPFVDIFSSLLDDDTALPIVSPTDKEQSDLTAPSDILQPERSELQALPTTSTTRSDVAATSTFLDITLPRRNSSRMRRLPARYDDTSHQLNVVETIKPITDQLSFQQAKLHHDWWKAMQEEFDALITNHTWELVELPKAKKVLTSRWIYKAKQELNPTRTLLKARLVARGLEQTYGVDYNEMFAHVVCWSTLRAMIALSVTLGWTLHHMDVITVFLNGKLKEQIYMQQPLGFEELGK</sequence>
<keyword evidence="6" id="KW-0229">DNA integration</keyword>
<feature type="domain" description="Reverse transcriptase Ty1/copia-type" evidence="11">
    <location>
        <begin position="236"/>
        <end position="341"/>
    </location>
</feature>
<dbReference type="InterPro" id="IPR039537">
    <property type="entry name" value="Retrotran_Ty1/copia-like"/>
</dbReference>
<evidence type="ECO:0000256" key="2">
    <source>
        <dbReference type="ARBA" id="ARBA00022723"/>
    </source>
</evidence>
<keyword evidence="3" id="KW-0255">Endonuclease</keyword>
<evidence type="ECO:0000256" key="6">
    <source>
        <dbReference type="ARBA" id="ARBA00022908"/>
    </source>
</evidence>
<dbReference type="Proteomes" id="UP000077202">
    <property type="component" value="Unassembled WGS sequence"/>
</dbReference>
<dbReference type="GO" id="GO:0003887">
    <property type="term" value="F:DNA-directed DNA polymerase activity"/>
    <property type="evidence" value="ECO:0007669"/>
    <property type="project" value="UniProtKB-KW"/>
</dbReference>
<dbReference type="Pfam" id="PF07727">
    <property type="entry name" value="RVT_2"/>
    <property type="match status" value="1"/>
</dbReference>